<name>A0A4V3HUA5_COLTR</name>
<gene>
    <name evidence="2" type="ORF">CTRI78_v009154</name>
</gene>
<organism evidence="2 3">
    <name type="scientific">Colletotrichum trifolii</name>
    <dbReference type="NCBI Taxonomy" id="5466"/>
    <lineage>
        <taxon>Eukaryota</taxon>
        <taxon>Fungi</taxon>
        <taxon>Dikarya</taxon>
        <taxon>Ascomycota</taxon>
        <taxon>Pezizomycotina</taxon>
        <taxon>Sordariomycetes</taxon>
        <taxon>Hypocreomycetidae</taxon>
        <taxon>Glomerellales</taxon>
        <taxon>Glomerellaceae</taxon>
        <taxon>Colletotrichum</taxon>
        <taxon>Colletotrichum orbiculare species complex</taxon>
    </lineage>
</organism>
<proteinExistence type="predicted"/>
<protein>
    <submittedName>
        <fullName evidence="2">Uncharacterized protein</fullName>
    </submittedName>
</protein>
<accession>A0A4V3HUA5</accession>
<sequence length="138" mass="15030">MVHFDGRGREPVLNHSIKVQEQFQALREWASRRKNQDDATRAAGGSVDDETVVSWRRDGGEMEPEEIDRVQSSASDAPVPGSGNYHEGRWWHADDARSLVITGKVCIANIANIAHVANVASATCATFGKAFAAPDATR</sequence>
<reference evidence="2 3" key="1">
    <citation type="submission" date="2018-12" db="EMBL/GenBank/DDBJ databases">
        <title>Genome sequence and assembly of Colletotrichum trifolii.</title>
        <authorList>
            <person name="Gan P."/>
            <person name="Shirasu K."/>
        </authorList>
    </citation>
    <scope>NUCLEOTIDE SEQUENCE [LARGE SCALE GENOMIC DNA]</scope>
    <source>
        <strain evidence="2 3">543-2</strain>
    </source>
</reference>
<feature type="region of interest" description="Disordered" evidence="1">
    <location>
        <begin position="31"/>
        <end position="88"/>
    </location>
</feature>
<feature type="compositionally biased region" description="Basic and acidic residues" evidence="1">
    <location>
        <begin position="31"/>
        <end position="40"/>
    </location>
</feature>
<keyword evidence="3" id="KW-1185">Reference proteome</keyword>
<dbReference type="Proteomes" id="UP000295703">
    <property type="component" value="Unassembled WGS sequence"/>
</dbReference>
<evidence type="ECO:0000256" key="1">
    <source>
        <dbReference type="SAM" id="MobiDB-lite"/>
    </source>
</evidence>
<dbReference type="EMBL" id="RYZW01000121">
    <property type="protein sequence ID" value="TDZ44980.1"/>
    <property type="molecule type" value="Genomic_DNA"/>
</dbReference>
<evidence type="ECO:0000313" key="3">
    <source>
        <dbReference type="Proteomes" id="UP000295703"/>
    </source>
</evidence>
<dbReference type="AlphaFoldDB" id="A0A4V3HUA5"/>
<evidence type="ECO:0000313" key="2">
    <source>
        <dbReference type="EMBL" id="TDZ44980.1"/>
    </source>
</evidence>
<comment type="caution">
    <text evidence="2">The sequence shown here is derived from an EMBL/GenBank/DDBJ whole genome shotgun (WGS) entry which is preliminary data.</text>
</comment>